<accession>A0AAW1PNM2</accession>
<dbReference type="EMBL" id="JALJOQ010000011">
    <property type="protein sequence ID" value="KAK9811164.1"/>
    <property type="molecule type" value="Genomic_DNA"/>
</dbReference>
<evidence type="ECO:0000313" key="2">
    <source>
        <dbReference type="Proteomes" id="UP001465755"/>
    </source>
</evidence>
<comment type="caution">
    <text evidence="1">The sequence shown here is derived from an EMBL/GenBank/DDBJ whole genome shotgun (WGS) entry which is preliminary data.</text>
</comment>
<gene>
    <name evidence="1" type="ORF">WJX73_007690</name>
</gene>
<protein>
    <submittedName>
        <fullName evidence="1">Uncharacterized protein</fullName>
    </submittedName>
</protein>
<reference evidence="1 2" key="1">
    <citation type="journal article" date="2024" name="Nat. Commun.">
        <title>Phylogenomics reveals the evolutionary origins of lichenization in chlorophyte algae.</title>
        <authorList>
            <person name="Puginier C."/>
            <person name="Libourel C."/>
            <person name="Otte J."/>
            <person name="Skaloud P."/>
            <person name="Haon M."/>
            <person name="Grisel S."/>
            <person name="Petersen M."/>
            <person name="Berrin J.G."/>
            <person name="Delaux P.M."/>
            <person name="Dal Grande F."/>
            <person name="Keller J."/>
        </authorList>
    </citation>
    <scope>NUCLEOTIDE SEQUENCE [LARGE SCALE GENOMIC DNA]</scope>
    <source>
        <strain evidence="1 2">SAG 2036</strain>
    </source>
</reference>
<sequence>MAEPSLFEAVSSLDASAETKSLAAQILERCNAADLEDDLQRRQTVAAAAYIADNLGQSLGKARDSGSPRLFLPQLLTSLSLRPAEFLKGLAVAIRRVEPSLSLYMGDDAPLERRVGLKELQTKFVYTTVLVKKCKTHHPELYDRANVGDLG</sequence>
<organism evidence="1 2">
    <name type="scientific">Symbiochloris irregularis</name>
    <dbReference type="NCBI Taxonomy" id="706552"/>
    <lineage>
        <taxon>Eukaryota</taxon>
        <taxon>Viridiplantae</taxon>
        <taxon>Chlorophyta</taxon>
        <taxon>core chlorophytes</taxon>
        <taxon>Trebouxiophyceae</taxon>
        <taxon>Trebouxiales</taxon>
        <taxon>Trebouxiaceae</taxon>
        <taxon>Symbiochloris</taxon>
    </lineage>
</organism>
<keyword evidence="2" id="KW-1185">Reference proteome</keyword>
<evidence type="ECO:0000313" key="1">
    <source>
        <dbReference type="EMBL" id="KAK9811164.1"/>
    </source>
</evidence>
<dbReference type="Proteomes" id="UP001465755">
    <property type="component" value="Unassembled WGS sequence"/>
</dbReference>
<name>A0AAW1PNM2_9CHLO</name>
<dbReference type="AlphaFoldDB" id="A0AAW1PNM2"/>
<proteinExistence type="predicted"/>